<sequence>MEETIAELRRQVEEQQRLREAAERREEEERRAREDAERREEEERQARENEKQAREEAERREEEERQAREEAERRVQPNTLFRLLDRCHKSLSQAIQVEADATLTTQGDAADPVNRLYPKHIVPWLDFPQLQEEVWGKFDRTAAFTSRPLFPSDTQIDYVVTNIQNRPIYSEASLRNFERDTVDNFVEKVIKALRDDEPLGHEFGIQGRVAFYDRANPSETSLENSLENSLERMNLQDARTPQRTANTRHGRGRGTGSGAAQKQKSAGTTRRRNRRADQFCVHLVADERQIPVYAVEFKAPHKVTIPELVAGLHQMDLVRDVIDQEGDSFEFYATRLVAAVVTQIFSYMIDSGVRYGYICTGEAFVFLHIPKDDPTIIQYFLCIPNQDVQADDELRLHRTAIGQVLAFTLQALAVEPPTQEWHDAAHDKLTTWEVEYLDVLREIPETLRKDPRASNYRPSHWKRDRKVHNTRSRARCQPGASTPKHSSTEGSGSDQESHSPSAAAASRSRSSHGRGNNRQSTRRSERTRASRDKKQTQASREWKSTRPYCTTACIRGMVSRSPLDKKCPNWKLHGNQRHSMGPQEFTRQLHSQLVRDRALGFEQLHVCGRTGYLIKATLLSRGYTVIIKATTVEKQYRLQAEVDNYQRLGSLQGQHIPVCLGVFKPRIAYWYHGQLMAQMMVLSWSGTRLQHVINDQNSGFFHQEREKALAVLRSRGVIHRDSEWRNMLWDDLGGRLFVIDLEDVKWLKRPRALEPTSGNTQRNHCVGARENKYGLKRVEICDMAVP</sequence>
<reference evidence="3" key="1">
    <citation type="submission" date="2020-06" db="EMBL/GenBank/DDBJ databases">
        <title>Draft genome sequences of strains closely related to Aspergillus parafelis and Aspergillus hiratsukae.</title>
        <authorList>
            <person name="Dos Santos R.A.C."/>
            <person name="Rivero-Menendez O."/>
            <person name="Steenwyk J.L."/>
            <person name="Mead M.E."/>
            <person name="Goldman G.H."/>
            <person name="Alastruey-Izquierdo A."/>
            <person name="Rokas A."/>
        </authorList>
    </citation>
    <scope>NUCLEOTIDE SEQUENCE</scope>
    <source>
        <strain evidence="3">CNM-CM6106</strain>
    </source>
</reference>
<evidence type="ECO:0008006" key="5">
    <source>
        <dbReference type="Google" id="ProtNLM"/>
    </source>
</evidence>
<dbReference type="AlphaFoldDB" id="A0A8H6Q778"/>
<comment type="caution">
    <text evidence="3">The sequence shown here is derived from an EMBL/GenBank/DDBJ whole genome shotgun (WGS) entry which is preliminary data.</text>
</comment>
<feature type="compositionally biased region" description="Basic residues" evidence="2">
    <location>
        <begin position="459"/>
        <end position="474"/>
    </location>
</feature>
<accession>A0A8H6Q778</accession>
<dbReference type="Gene3D" id="1.10.510.10">
    <property type="entry name" value="Transferase(Phosphotransferase) domain 1"/>
    <property type="match status" value="1"/>
</dbReference>
<proteinExistence type="predicted"/>
<dbReference type="EMBL" id="JACBAF010002130">
    <property type="protein sequence ID" value="KAF7166806.1"/>
    <property type="molecule type" value="Genomic_DNA"/>
</dbReference>
<feature type="coiled-coil region" evidence="1">
    <location>
        <begin position="1"/>
        <end position="74"/>
    </location>
</feature>
<feature type="compositionally biased region" description="Low complexity" evidence="2">
    <location>
        <begin position="498"/>
        <end position="519"/>
    </location>
</feature>
<dbReference type="Proteomes" id="UP000662466">
    <property type="component" value="Unassembled WGS sequence"/>
</dbReference>
<feature type="compositionally biased region" description="Polar residues" evidence="2">
    <location>
        <begin position="479"/>
        <end position="494"/>
    </location>
</feature>
<evidence type="ECO:0000313" key="4">
    <source>
        <dbReference type="Proteomes" id="UP000662466"/>
    </source>
</evidence>
<dbReference type="InterPro" id="IPR011009">
    <property type="entry name" value="Kinase-like_dom_sf"/>
</dbReference>
<evidence type="ECO:0000256" key="2">
    <source>
        <dbReference type="SAM" id="MobiDB-lite"/>
    </source>
</evidence>
<name>A0A8H6Q778_9EURO</name>
<dbReference type="Gene3D" id="3.30.200.20">
    <property type="entry name" value="Phosphorylase Kinase, domain 1"/>
    <property type="match status" value="1"/>
</dbReference>
<organism evidence="3 4">
    <name type="scientific">Aspergillus hiratsukae</name>
    <dbReference type="NCBI Taxonomy" id="1194566"/>
    <lineage>
        <taxon>Eukaryota</taxon>
        <taxon>Fungi</taxon>
        <taxon>Dikarya</taxon>
        <taxon>Ascomycota</taxon>
        <taxon>Pezizomycotina</taxon>
        <taxon>Eurotiomycetes</taxon>
        <taxon>Eurotiomycetidae</taxon>
        <taxon>Eurotiales</taxon>
        <taxon>Aspergillaceae</taxon>
        <taxon>Aspergillus</taxon>
        <taxon>Aspergillus subgen. Fumigati</taxon>
    </lineage>
</organism>
<gene>
    <name evidence="3" type="ORF">CNMCM6106_002504</name>
</gene>
<feature type="region of interest" description="Disordered" evidence="2">
    <location>
        <begin position="450"/>
        <end position="543"/>
    </location>
</feature>
<feature type="region of interest" description="Disordered" evidence="2">
    <location>
        <begin position="235"/>
        <end position="273"/>
    </location>
</feature>
<feature type="region of interest" description="Disordered" evidence="2">
    <location>
        <begin position="1"/>
        <end position="74"/>
    </location>
</feature>
<evidence type="ECO:0000256" key="1">
    <source>
        <dbReference type="SAM" id="Coils"/>
    </source>
</evidence>
<evidence type="ECO:0000313" key="3">
    <source>
        <dbReference type="EMBL" id="KAF7166806.1"/>
    </source>
</evidence>
<protein>
    <recommendedName>
        <fullName evidence="5">Protein kinase domain-containing protein</fullName>
    </recommendedName>
</protein>
<keyword evidence="1" id="KW-0175">Coiled coil</keyword>
<feature type="compositionally biased region" description="Basic and acidic residues" evidence="2">
    <location>
        <begin position="522"/>
        <end position="543"/>
    </location>
</feature>
<dbReference type="SUPFAM" id="SSF56112">
    <property type="entry name" value="Protein kinase-like (PK-like)"/>
    <property type="match status" value="1"/>
</dbReference>